<dbReference type="GO" id="GO:0000976">
    <property type="term" value="F:transcription cis-regulatory region binding"/>
    <property type="evidence" value="ECO:0007669"/>
    <property type="project" value="TreeGrafter"/>
</dbReference>
<accession>W6MUU4</accession>
<protein>
    <submittedName>
        <fullName evidence="3">Uncharacterized protein</fullName>
    </submittedName>
</protein>
<keyword evidence="2" id="KW-0539">Nucleus</keyword>
<organism evidence="3 4">
    <name type="scientific">Kuraishia capsulata CBS 1993</name>
    <dbReference type="NCBI Taxonomy" id="1382522"/>
    <lineage>
        <taxon>Eukaryota</taxon>
        <taxon>Fungi</taxon>
        <taxon>Dikarya</taxon>
        <taxon>Ascomycota</taxon>
        <taxon>Saccharomycotina</taxon>
        <taxon>Pichiomycetes</taxon>
        <taxon>Pichiales</taxon>
        <taxon>Pichiaceae</taxon>
        <taxon>Kuraishia</taxon>
    </lineage>
</organism>
<dbReference type="GO" id="GO:0005634">
    <property type="term" value="C:nucleus"/>
    <property type="evidence" value="ECO:0007669"/>
    <property type="project" value="UniProtKB-SubCell"/>
</dbReference>
<evidence type="ECO:0000313" key="4">
    <source>
        <dbReference type="Proteomes" id="UP000019384"/>
    </source>
</evidence>
<keyword evidence="4" id="KW-1185">Reference proteome</keyword>
<name>W6MUU4_9ASCO</name>
<evidence type="ECO:0000256" key="2">
    <source>
        <dbReference type="ARBA" id="ARBA00023242"/>
    </source>
</evidence>
<dbReference type="GO" id="GO:0003700">
    <property type="term" value="F:DNA-binding transcription factor activity"/>
    <property type="evidence" value="ECO:0007669"/>
    <property type="project" value="TreeGrafter"/>
</dbReference>
<dbReference type="GO" id="GO:0045944">
    <property type="term" value="P:positive regulation of transcription by RNA polymerase II"/>
    <property type="evidence" value="ECO:0007669"/>
    <property type="project" value="TreeGrafter"/>
</dbReference>
<sequence>MADNVVLKWPTPKSRRSKTNLLSNRPLKIPKTRKDNLKIISHATRDPKNDEKQGAFDISSSLIKDLPSTKHEQHLCEESVVMSIAPTRKFDLSTLDGVEIDSTPTVTAQISRWNPNAPIPRTVFDETEKVLMNFSDCVTYIYSTNMGLTCNSMVGEIFRVSYFDRTKLPFIDNLNQVLLKQKPAVLMLEDSSESSKAKANMQSFWVDMYLTYFKSLAIHSYKKPLPFFNRIARALEHNYDPLSTESLNWACLFCFYDSLSAMMAGRSPAIPQIYLTAPSQTQQRQHDSSLMATVGCPENIAAIIAELAHIIGSLGGFPRLNNAKEKIQVPTQVWDRLQDLIFEAHTSTLDQRFELEGEVEDISIFELIHDCWRWGTLIYIYSVFFKDSAEKSQKMRTLRDNILGTMREHSLVKTKQLLWPLFMAACQIPVDDVKNQMFCLRLFSLYAETYGPGIFLVAADALAEIWMSRKASEEIFWWEVTSDMYRNGKEILYA</sequence>
<dbReference type="GeneID" id="34519323"/>
<evidence type="ECO:0000256" key="1">
    <source>
        <dbReference type="ARBA" id="ARBA00004123"/>
    </source>
</evidence>
<dbReference type="InterPro" id="IPR021858">
    <property type="entry name" value="Fun_TF"/>
</dbReference>
<reference evidence="3" key="2">
    <citation type="submission" date="2014-02" db="EMBL/GenBank/DDBJ databases">
        <title>Complete DNA sequence of /Kuraishia capsulata/ illustrates novel genomic features among budding yeasts (/Saccharomycotina/).</title>
        <authorList>
            <person name="Morales L."/>
            <person name="Noel B."/>
            <person name="Porcel B."/>
            <person name="Marcet-Houben M."/>
            <person name="Hullo M-F."/>
            <person name="Sacerdot C."/>
            <person name="Tekaia F."/>
            <person name="Leh-Louis V."/>
            <person name="Despons L."/>
            <person name="Khanna V."/>
            <person name="Aury J-M."/>
            <person name="Barbe V."/>
            <person name="Couloux A."/>
            <person name="Labadie K."/>
            <person name="Pelletier E."/>
            <person name="Souciet J-L."/>
            <person name="Boekhout T."/>
            <person name="Gabaldon T."/>
            <person name="Wincker P."/>
            <person name="Dujon B."/>
        </authorList>
    </citation>
    <scope>NUCLEOTIDE SEQUENCE</scope>
    <source>
        <strain evidence="3">CBS 1993</strain>
    </source>
</reference>
<dbReference type="RefSeq" id="XP_022457935.1">
    <property type="nucleotide sequence ID" value="XM_022604122.1"/>
</dbReference>
<evidence type="ECO:0000313" key="3">
    <source>
        <dbReference type="EMBL" id="CDK25925.1"/>
    </source>
</evidence>
<dbReference type="PANTHER" id="PTHR37534:SF7">
    <property type="entry name" value="TRANSCRIPTIONAL ACTIVATOR PROTEIN UGA3"/>
    <property type="match status" value="1"/>
</dbReference>
<comment type="subcellular location">
    <subcellularLocation>
        <location evidence="1">Nucleus</location>
    </subcellularLocation>
</comment>
<dbReference type="OrthoDB" id="2015447at2759"/>
<proteinExistence type="predicted"/>
<gene>
    <name evidence="3" type="ORF">KUCA_T00001896001</name>
</gene>
<dbReference type="PANTHER" id="PTHR37534">
    <property type="entry name" value="TRANSCRIPTIONAL ACTIVATOR PROTEIN UGA3"/>
    <property type="match status" value="1"/>
</dbReference>
<dbReference type="EMBL" id="HG793126">
    <property type="protein sequence ID" value="CDK25925.1"/>
    <property type="molecule type" value="Genomic_DNA"/>
</dbReference>
<dbReference type="Proteomes" id="UP000019384">
    <property type="component" value="Unassembled WGS sequence"/>
</dbReference>
<reference evidence="3" key="1">
    <citation type="submission" date="2013-12" db="EMBL/GenBank/DDBJ databases">
        <authorList>
            <person name="Genoscope - CEA"/>
        </authorList>
    </citation>
    <scope>NUCLEOTIDE SEQUENCE</scope>
    <source>
        <strain evidence="3">CBS 1993</strain>
    </source>
</reference>
<dbReference type="HOGENOM" id="CLU_552145_0_0_1"/>
<dbReference type="Pfam" id="PF11951">
    <property type="entry name" value="Fungal_trans_2"/>
    <property type="match status" value="1"/>
</dbReference>
<dbReference type="AlphaFoldDB" id="W6MUU4"/>